<proteinExistence type="predicted"/>
<sequence length="202" mass="20602">MTNTSTPGQIIEMTGNGATTPNKFLGVVNGVLNIYSSSGATQLLSLDDSGNMTVTGAVHGVNSKVIASNSTSQSIATSTQTTITGWTATMNQGSNFVASTGVYTAPAAGTYDIRAAIALTPASSVIGAQIILEATVNGVVVQSTTLSQQLTGNTFQNAVSGAFRVICNSGDLITLRVFQTTGASMTLNGVSTANWLSIEQEP</sequence>
<organism evidence="1 2">
    <name type="scientific">Paraburkholderia bengalensis</name>
    <dbReference type="NCBI Taxonomy" id="2747562"/>
    <lineage>
        <taxon>Bacteria</taxon>
        <taxon>Pseudomonadati</taxon>
        <taxon>Pseudomonadota</taxon>
        <taxon>Betaproteobacteria</taxon>
        <taxon>Burkholderiales</taxon>
        <taxon>Burkholderiaceae</taxon>
        <taxon>Paraburkholderia</taxon>
    </lineage>
</organism>
<dbReference type="Gene3D" id="2.60.120.40">
    <property type="match status" value="1"/>
</dbReference>
<accession>A0ABU8INE7</accession>
<comment type="caution">
    <text evidence="1">The sequence shown here is derived from an EMBL/GenBank/DDBJ whole genome shotgun (WGS) entry which is preliminary data.</text>
</comment>
<dbReference type="EMBL" id="JACFYJ010000006">
    <property type="protein sequence ID" value="MEI5996843.1"/>
    <property type="molecule type" value="Genomic_DNA"/>
</dbReference>
<evidence type="ECO:0000313" key="1">
    <source>
        <dbReference type="EMBL" id="MEI5996843.1"/>
    </source>
</evidence>
<dbReference type="SUPFAM" id="SSF49842">
    <property type="entry name" value="TNF-like"/>
    <property type="match status" value="1"/>
</dbReference>
<name>A0ABU8INE7_9BURK</name>
<keyword evidence="2" id="KW-1185">Reference proteome</keyword>
<dbReference type="Proteomes" id="UP001386437">
    <property type="component" value="Unassembled WGS sequence"/>
</dbReference>
<evidence type="ECO:0008006" key="3">
    <source>
        <dbReference type="Google" id="ProtNLM"/>
    </source>
</evidence>
<dbReference type="InterPro" id="IPR008983">
    <property type="entry name" value="Tumour_necrosis_fac-like_dom"/>
</dbReference>
<protein>
    <recommendedName>
        <fullName evidence="3">C1q domain-containing protein</fullName>
    </recommendedName>
</protein>
<reference evidence="1 2" key="1">
    <citation type="journal article" date="2022" name="Arch. Microbiol.">
        <title>Paraburkholderia bengalensis sp. nov. isolated from roots of Oryza sativa, IR64.</title>
        <authorList>
            <person name="Nag P."/>
            <person name="Mondal N."/>
            <person name="Sarkar J."/>
            <person name="Das S."/>
        </authorList>
    </citation>
    <scope>NUCLEOTIDE SEQUENCE [LARGE SCALE GENOMIC DNA]</scope>
    <source>
        <strain evidence="1 2">IR64_4_BI</strain>
    </source>
</reference>
<gene>
    <name evidence="1" type="ORF">H3V53_06395</name>
</gene>
<evidence type="ECO:0000313" key="2">
    <source>
        <dbReference type="Proteomes" id="UP001386437"/>
    </source>
</evidence>
<dbReference type="RefSeq" id="WP_336597245.1">
    <property type="nucleotide sequence ID" value="NZ_JACFYJ010000006.1"/>
</dbReference>